<feature type="compositionally biased region" description="Basic and acidic residues" evidence="3">
    <location>
        <begin position="420"/>
        <end position="431"/>
    </location>
</feature>
<comment type="caution">
    <text evidence="6">The sequence shown here is derived from an EMBL/GenBank/DDBJ whole genome shotgun (WGS) entry which is preliminary data.</text>
</comment>
<dbReference type="InterPro" id="IPR013595">
    <property type="entry name" value="Pept_S33_TAP-like_C"/>
</dbReference>
<dbReference type="Proteomes" id="UP000076580">
    <property type="component" value="Chromosome 01"/>
</dbReference>
<protein>
    <submittedName>
        <fullName evidence="6">Uncharacterized protein</fullName>
    </submittedName>
</protein>
<keyword evidence="2" id="KW-0378">Hydrolase</keyword>
<dbReference type="RefSeq" id="XP_040659515.1">
    <property type="nucleotide sequence ID" value="XM_040798632.1"/>
</dbReference>
<sequence>MPEKIPPVAVAQSSFDVQKKSRGCRPKPALIIALGFLAATSVWHGFQRQRYGPGGFGPVGSDGKHLSWSWEDVEPSRSLAWTKCYDVFKCARLDMKVPMDWQSPSDDERVTLGIMKLPAKATTDRLPPVFVNPGGPGGSGIYFMQILAAQLQRVVGENQDIISWDPRGVGVSTPRVECWGTSQKRELWSMQDKGVIDERPGLIYDTYSRGLAYSGACERALNDSGILLHLSTAYHARDMLEILDGTGHQKLRYWGFSYGTALGGAFAGMFPGRVERLVSDGNVDYREYFGTGARHYLDDADTIFDAFDSACHGAGPKKCALWASTPGAIQKRRTDLLERLKRRPIIIPAQSRESGPEMPEQVTYTKLQRMTQGLVYAPIWTFKTMAQVYAALEAGDGLPYYDLATAMKNSPGSELLCERTDTPATRPRETQEEQDAFPGIMCSDSDGSMTSLGDFEQFAETLSESSRWMGAAFADLGAGCAGRSIRPKWRFTIDMIKQDTDFPILYIGNLADNVTPLQSARNNSALFPSSVVLTQKSYGHCSLAAPSTCTLKLVRAYFQNGTVPSPGTECEQDFDLFELPTPEELAMKAGQQDALSTAAYELSLGGDFLMHRFRVRPS</sequence>
<dbReference type="GeneID" id="63713941"/>
<dbReference type="InterPro" id="IPR051601">
    <property type="entry name" value="Serine_prot/Carboxylest_S33"/>
</dbReference>
<evidence type="ECO:0000256" key="1">
    <source>
        <dbReference type="ARBA" id="ARBA00010088"/>
    </source>
</evidence>
<dbReference type="STRING" id="98403.A0A151GSW9"/>
<feature type="region of interest" description="Disordered" evidence="3">
    <location>
        <begin position="420"/>
        <end position="440"/>
    </location>
</feature>
<evidence type="ECO:0000313" key="7">
    <source>
        <dbReference type="Proteomes" id="UP000076580"/>
    </source>
</evidence>
<feature type="domain" description="AB hydrolase-1" evidence="4">
    <location>
        <begin position="127"/>
        <end position="306"/>
    </location>
</feature>
<accession>A0A151GSW9</accession>
<dbReference type="Pfam" id="PF08386">
    <property type="entry name" value="Abhydrolase_4"/>
    <property type="match status" value="1"/>
</dbReference>
<evidence type="ECO:0000259" key="4">
    <source>
        <dbReference type="Pfam" id="PF00561"/>
    </source>
</evidence>
<evidence type="ECO:0000259" key="5">
    <source>
        <dbReference type="Pfam" id="PF08386"/>
    </source>
</evidence>
<evidence type="ECO:0000256" key="2">
    <source>
        <dbReference type="ARBA" id="ARBA00022801"/>
    </source>
</evidence>
<dbReference type="GO" id="GO:0016787">
    <property type="term" value="F:hydrolase activity"/>
    <property type="evidence" value="ECO:0007669"/>
    <property type="project" value="UniProtKB-KW"/>
</dbReference>
<dbReference type="AlphaFoldDB" id="A0A151GSW9"/>
<dbReference type="InterPro" id="IPR029058">
    <property type="entry name" value="AB_hydrolase_fold"/>
</dbReference>
<comment type="similarity">
    <text evidence="1">Belongs to the peptidase S33 family.</text>
</comment>
<dbReference type="InterPro" id="IPR000073">
    <property type="entry name" value="AB_hydrolase_1"/>
</dbReference>
<name>A0A151GSW9_DRECN</name>
<dbReference type="PANTHER" id="PTHR43248:SF25">
    <property type="entry name" value="AB HYDROLASE-1 DOMAIN-CONTAINING PROTEIN-RELATED"/>
    <property type="match status" value="1"/>
</dbReference>
<feature type="domain" description="Peptidase S33 tripeptidyl aminopeptidase-like C-terminal" evidence="5">
    <location>
        <begin position="469"/>
        <end position="570"/>
    </location>
</feature>
<dbReference type="InParanoid" id="A0A151GSW9"/>
<organism evidence="6 7">
    <name type="scientific">Drechmeria coniospora</name>
    <name type="common">Nematophagous fungus</name>
    <name type="synonym">Meria coniospora</name>
    <dbReference type="NCBI Taxonomy" id="98403"/>
    <lineage>
        <taxon>Eukaryota</taxon>
        <taxon>Fungi</taxon>
        <taxon>Dikarya</taxon>
        <taxon>Ascomycota</taxon>
        <taxon>Pezizomycotina</taxon>
        <taxon>Sordariomycetes</taxon>
        <taxon>Hypocreomycetidae</taxon>
        <taxon>Hypocreales</taxon>
        <taxon>Ophiocordycipitaceae</taxon>
        <taxon>Drechmeria</taxon>
    </lineage>
</organism>
<keyword evidence="7" id="KW-1185">Reference proteome</keyword>
<dbReference type="SUPFAM" id="SSF53474">
    <property type="entry name" value="alpha/beta-Hydrolases"/>
    <property type="match status" value="1"/>
</dbReference>
<dbReference type="EMBL" id="LAYC01000001">
    <property type="protein sequence ID" value="KYK60163.1"/>
    <property type="molecule type" value="Genomic_DNA"/>
</dbReference>
<gene>
    <name evidence="6" type="ORF">DCS_01298</name>
</gene>
<reference evidence="6 7" key="1">
    <citation type="journal article" date="2016" name="Sci. Rep.">
        <title>Insights into Adaptations to a Near-Obligate Nematode Endoparasitic Lifestyle from the Finished Genome of Drechmeria coniospora.</title>
        <authorList>
            <person name="Zhang L."/>
            <person name="Zhou Z."/>
            <person name="Guo Q."/>
            <person name="Fokkens L."/>
            <person name="Miskei M."/>
            <person name="Pocsi I."/>
            <person name="Zhang W."/>
            <person name="Chen M."/>
            <person name="Wang L."/>
            <person name="Sun Y."/>
            <person name="Donzelli B.G."/>
            <person name="Gibson D.M."/>
            <person name="Nelson D.R."/>
            <person name="Luo J.G."/>
            <person name="Rep M."/>
            <person name="Liu H."/>
            <person name="Yang S."/>
            <person name="Wang J."/>
            <person name="Krasnoff S.B."/>
            <person name="Xu Y."/>
            <person name="Molnar I."/>
            <person name="Lin M."/>
        </authorList>
    </citation>
    <scope>NUCLEOTIDE SEQUENCE [LARGE SCALE GENOMIC DNA]</scope>
    <source>
        <strain evidence="6 7">ARSEF 6962</strain>
    </source>
</reference>
<dbReference type="Pfam" id="PF00561">
    <property type="entry name" value="Abhydrolase_1"/>
    <property type="match status" value="1"/>
</dbReference>
<evidence type="ECO:0000313" key="6">
    <source>
        <dbReference type="EMBL" id="KYK60163.1"/>
    </source>
</evidence>
<proteinExistence type="inferred from homology"/>
<dbReference type="Gene3D" id="3.40.50.1820">
    <property type="entry name" value="alpha/beta hydrolase"/>
    <property type="match status" value="1"/>
</dbReference>
<dbReference type="PANTHER" id="PTHR43248">
    <property type="entry name" value="2-SUCCINYL-6-HYDROXY-2,4-CYCLOHEXADIENE-1-CARBOXYLATE SYNTHASE"/>
    <property type="match status" value="1"/>
</dbReference>
<evidence type="ECO:0000256" key="3">
    <source>
        <dbReference type="SAM" id="MobiDB-lite"/>
    </source>
</evidence>